<evidence type="ECO:0000313" key="2">
    <source>
        <dbReference type="EMBL" id="ARO87858.1"/>
    </source>
</evidence>
<keyword evidence="3" id="KW-1185">Reference proteome</keyword>
<sequence length="118" mass="13542">MQVSTRGEIMRKTIGWAASWAFYYLSGYVDLARACFGGWWLSSAYFRLLNASDDAQTWGGGGGTWVHGTPGENEHWPYLNPTYDKNKRLKNNYKKTYRAAGKVLGRARSLRKFFLYGR</sequence>
<name>A0A1W6SPX1_9PROT</name>
<gene>
    <name evidence="2" type="ORF">EBAPG3_008810</name>
</gene>
<feature type="transmembrane region" description="Helical" evidence="1">
    <location>
        <begin position="21"/>
        <end position="41"/>
    </location>
</feature>
<dbReference type="Proteomes" id="UP000012179">
    <property type="component" value="Chromosome"/>
</dbReference>
<keyword evidence="1" id="KW-0472">Membrane</keyword>
<keyword evidence="1" id="KW-1133">Transmembrane helix</keyword>
<accession>A0A1W6SPX1</accession>
<dbReference type="KEGG" id="nlc:EBAPG3_008810"/>
<organism evidence="2 3">
    <name type="scientific">Nitrosospira lacus</name>
    <dbReference type="NCBI Taxonomy" id="1288494"/>
    <lineage>
        <taxon>Bacteria</taxon>
        <taxon>Pseudomonadati</taxon>
        <taxon>Pseudomonadota</taxon>
        <taxon>Betaproteobacteria</taxon>
        <taxon>Nitrosomonadales</taxon>
        <taxon>Nitrosomonadaceae</taxon>
        <taxon>Nitrosospira</taxon>
    </lineage>
</organism>
<dbReference type="AlphaFoldDB" id="A0A1W6SPX1"/>
<evidence type="ECO:0000256" key="1">
    <source>
        <dbReference type="SAM" id="Phobius"/>
    </source>
</evidence>
<proteinExistence type="predicted"/>
<evidence type="ECO:0000313" key="3">
    <source>
        <dbReference type="Proteomes" id="UP000012179"/>
    </source>
</evidence>
<protein>
    <submittedName>
        <fullName evidence="2">Uncharacterized protein</fullName>
    </submittedName>
</protein>
<reference evidence="2 3" key="1">
    <citation type="journal article" date="2015" name="Int. J. Syst. Evol. Microbiol.">
        <title>Nitrosospira lacus sp. nov., a psychrotolerant, ammonia-oxidizing bacterium from sandy lake sediment.</title>
        <authorList>
            <person name="Urakawa H."/>
            <person name="Garcia J.C."/>
            <person name="Nielsen J.L."/>
            <person name="Le V.Q."/>
            <person name="Kozlowski J.A."/>
            <person name="Stein L.Y."/>
            <person name="Lim C.K."/>
            <person name="Pommerening-Roser A."/>
            <person name="Martens-Habbena W."/>
            <person name="Stahl D.A."/>
            <person name="Klotz M.G."/>
        </authorList>
    </citation>
    <scope>NUCLEOTIDE SEQUENCE [LARGE SCALE GENOMIC DNA]</scope>
    <source>
        <strain evidence="2 3">APG3</strain>
    </source>
</reference>
<dbReference type="EMBL" id="CP021106">
    <property type="protein sequence ID" value="ARO87858.1"/>
    <property type="molecule type" value="Genomic_DNA"/>
</dbReference>
<keyword evidence="1" id="KW-0812">Transmembrane</keyword>